<evidence type="ECO:0000313" key="1">
    <source>
        <dbReference type="EMBL" id="CAD8340619.1"/>
    </source>
</evidence>
<gene>
    <name evidence="1" type="ORF">CAUS1442_LOCUS12753</name>
</gene>
<dbReference type="EMBL" id="HBEF01020624">
    <property type="protein sequence ID" value="CAD8340619.1"/>
    <property type="molecule type" value="Transcribed_RNA"/>
</dbReference>
<sequence>MIWILSLSSATQGMRMRPRSVWPRRSLRSDRSAARVEEEDDDLDPMFHAHGRLRWGRDFEDPDGCGAKVSREVQCGSFQQILLCHGQIEEANIMTQIMLKICQLHSRGPMRVWDVKRSWWYE</sequence>
<reference evidence="1" key="1">
    <citation type="submission" date="2021-01" db="EMBL/GenBank/DDBJ databases">
        <authorList>
            <person name="Corre E."/>
            <person name="Pelletier E."/>
            <person name="Niang G."/>
            <person name="Scheremetjew M."/>
            <person name="Finn R."/>
            <person name="Kale V."/>
            <person name="Holt S."/>
            <person name="Cochrane G."/>
            <person name="Meng A."/>
            <person name="Brown T."/>
            <person name="Cohen L."/>
        </authorList>
    </citation>
    <scope>NUCLEOTIDE SEQUENCE</scope>
    <source>
        <strain evidence="1">CCMP3328</strain>
    </source>
</reference>
<name>A0A7R9ZQM6_9STRA</name>
<organism evidence="1">
    <name type="scientific">Craspedostauros australis</name>
    <dbReference type="NCBI Taxonomy" id="1486917"/>
    <lineage>
        <taxon>Eukaryota</taxon>
        <taxon>Sar</taxon>
        <taxon>Stramenopiles</taxon>
        <taxon>Ochrophyta</taxon>
        <taxon>Bacillariophyta</taxon>
        <taxon>Bacillariophyceae</taxon>
        <taxon>Bacillariophycidae</taxon>
        <taxon>Naviculales</taxon>
        <taxon>Naviculaceae</taxon>
        <taxon>Craspedostauros</taxon>
    </lineage>
</organism>
<proteinExistence type="predicted"/>
<accession>A0A7R9ZQM6</accession>
<dbReference type="AlphaFoldDB" id="A0A7R9ZQM6"/>
<protein>
    <submittedName>
        <fullName evidence="1">Uncharacterized protein</fullName>
    </submittedName>
</protein>